<evidence type="ECO:0000256" key="1">
    <source>
        <dbReference type="ARBA" id="ARBA00022723"/>
    </source>
</evidence>
<reference evidence="6" key="1">
    <citation type="journal article" date="2019" name="Int. J. Syst. Evol. Microbiol.">
        <title>The Global Catalogue of Microorganisms (GCM) 10K type strain sequencing project: providing services to taxonomists for standard genome sequencing and annotation.</title>
        <authorList>
            <consortium name="The Broad Institute Genomics Platform"/>
            <consortium name="The Broad Institute Genome Sequencing Center for Infectious Disease"/>
            <person name="Wu L."/>
            <person name="Ma J."/>
        </authorList>
    </citation>
    <scope>NUCLEOTIDE SEQUENCE [LARGE SCALE GENOMIC DNA]</scope>
    <source>
        <strain evidence="6">CGMCC 1.12664</strain>
    </source>
</reference>
<evidence type="ECO:0008006" key="7">
    <source>
        <dbReference type="Google" id="ProtNLM"/>
    </source>
</evidence>
<dbReference type="AlphaFoldDB" id="A0A917E8T5"/>
<evidence type="ECO:0000256" key="2">
    <source>
        <dbReference type="ARBA" id="ARBA00022801"/>
    </source>
</evidence>
<dbReference type="GO" id="GO:0008783">
    <property type="term" value="F:agmatinase activity"/>
    <property type="evidence" value="ECO:0007669"/>
    <property type="project" value="TreeGrafter"/>
</dbReference>
<dbReference type="PANTHER" id="PTHR11358">
    <property type="entry name" value="ARGINASE/AGMATINASE"/>
    <property type="match status" value="1"/>
</dbReference>
<keyword evidence="4" id="KW-0472">Membrane</keyword>
<dbReference type="InterPro" id="IPR006035">
    <property type="entry name" value="Ureohydrolase"/>
</dbReference>
<dbReference type="RefSeq" id="WP_229737378.1">
    <property type="nucleotide sequence ID" value="NZ_BMFJ01000001.1"/>
</dbReference>
<dbReference type="SUPFAM" id="SSF52768">
    <property type="entry name" value="Arginase/deacetylase"/>
    <property type="match status" value="1"/>
</dbReference>
<evidence type="ECO:0000256" key="3">
    <source>
        <dbReference type="PROSITE-ProRule" id="PRU00742"/>
    </source>
</evidence>
<organism evidence="5 6">
    <name type="scientific">Primorskyibacter flagellatus</name>
    <dbReference type="NCBI Taxonomy" id="1387277"/>
    <lineage>
        <taxon>Bacteria</taxon>
        <taxon>Pseudomonadati</taxon>
        <taxon>Pseudomonadota</taxon>
        <taxon>Alphaproteobacteria</taxon>
        <taxon>Rhodobacterales</taxon>
        <taxon>Roseobacteraceae</taxon>
        <taxon>Primorskyibacter</taxon>
    </lineage>
</organism>
<accession>A0A917E8T5</accession>
<evidence type="ECO:0000313" key="5">
    <source>
        <dbReference type="EMBL" id="GGE15366.1"/>
    </source>
</evidence>
<evidence type="ECO:0000313" key="6">
    <source>
        <dbReference type="Proteomes" id="UP000612855"/>
    </source>
</evidence>
<dbReference type="GO" id="GO:0046872">
    <property type="term" value="F:metal ion binding"/>
    <property type="evidence" value="ECO:0007669"/>
    <property type="project" value="UniProtKB-KW"/>
</dbReference>
<dbReference type="PANTHER" id="PTHR11358:SF26">
    <property type="entry name" value="GUANIDINO ACID HYDROLASE, MITOCHONDRIAL"/>
    <property type="match status" value="1"/>
</dbReference>
<keyword evidence="1" id="KW-0479">Metal-binding</keyword>
<sequence>MTYPSWEEIRQGSITNTYSHMAPWYFPMIGPDEPTYMGRPHATTPADLVGADVVIIGAPYVAGWGEYMGVGADEWRAAPKRIRQQSIRYGSGYIQDFNLDVFEHLKVVDYGDADIPPECQTAPTAENVLRAQAAVEAKVNDAMAAGAVPIVIGQNSPCGSFAIAKVVSERTKGNVGCVSLDTHWDIAPLDKLTMDPRIAGSDAWKYKTYEFLDNFHQKNLVEIGERGMLEDREQVQRFLDLGTHFFPMWKIRSGLGIEGLVDQLHHAWDGTENVYCHWDMDVLGGAGPAPGDILGELAEPFGMSDYEVIRLAHECGKRGIAALSFICIPPGSPAIYRVLVYVIMYLCAGLAMRKAGLTNA</sequence>
<comment type="similarity">
    <text evidence="3">Belongs to the arginase family.</text>
</comment>
<proteinExistence type="inferred from homology"/>
<evidence type="ECO:0000256" key="4">
    <source>
        <dbReference type="SAM" id="Phobius"/>
    </source>
</evidence>
<gene>
    <name evidence="5" type="ORF">GCM10011360_00210</name>
</gene>
<dbReference type="Pfam" id="PF00491">
    <property type="entry name" value="Arginase"/>
    <property type="match status" value="1"/>
</dbReference>
<comment type="caution">
    <text evidence="5">The sequence shown here is derived from an EMBL/GenBank/DDBJ whole genome shotgun (WGS) entry which is preliminary data.</text>
</comment>
<dbReference type="PROSITE" id="PS51409">
    <property type="entry name" value="ARGINASE_2"/>
    <property type="match status" value="1"/>
</dbReference>
<dbReference type="InterPro" id="IPR023696">
    <property type="entry name" value="Ureohydrolase_dom_sf"/>
</dbReference>
<dbReference type="GO" id="GO:0033389">
    <property type="term" value="P:putrescine biosynthetic process from arginine, via agmatine"/>
    <property type="evidence" value="ECO:0007669"/>
    <property type="project" value="TreeGrafter"/>
</dbReference>
<feature type="transmembrane region" description="Helical" evidence="4">
    <location>
        <begin position="334"/>
        <end position="352"/>
    </location>
</feature>
<keyword evidence="2" id="KW-0378">Hydrolase</keyword>
<dbReference type="EMBL" id="BMFJ01000001">
    <property type="protein sequence ID" value="GGE15366.1"/>
    <property type="molecule type" value="Genomic_DNA"/>
</dbReference>
<keyword evidence="4" id="KW-0812">Transmembrane</keyword>
<keyword evidence="6" id="KW-1185">Reference proteome</keyword>
<dbReference type="Proteomes" id="UP000612855">
    <property type="component" value="Unassembled WGS sequence"/>
</dbReference>
<protein>
    <recommendedName>
        <fullName evidence="7">Agmatinase</fullName>
    </recommendedName>
</protein>
<name>A0A917E8T5_9RHOB</name>
<dbReference type="Gene3D" id="3.40.800.10">
    <property type="entry name" value="Ureohydrolase domain"/>
    <property type="match status" value="1"/>
</dbReference>
<keyword evidence="4" id="KW-1133">Transmembrane helix</keyword>